<evidence type="ECO:0000313" key="3">
    <source>
        <dbReference type="EMBL" id="QOV89393.1"/>
    </source>
</evidence>
<dbReference type="KEGG" id="hbs:IPV69_24865"/>
<evidence type="ECO:0000256" key="2">
    <source>
        <dbReference type="ARBA" id="ARBA00022525"/>
    </source>
</evidence>
<evidence type="ECO:0008006" key="5">
    <source>
        <dbReference type="Google" id="ProtNLM"/>
    </source>
</evidence>
<dbReference type="EMBL" id="CP063458">
    <property type="protein sequence ID" value="QOV89393.1"/>
    <property type="molecule type" value="Genomic_DNA"/>
</dbReference>
<protein>
    <recommendedName>
        <fullName evidence="5">Calcium-binding protein</fullName>
    </recommendedName>
</protein>
<dbReference type="RefSeq" id="WP_206292431.1">
    <property type="nucleotide sequence ID" value="NZ_CP063458.1"/>
</dbReference>
<comment type="subcellular location">
    <subcellularLocation>
        <location evidence="1">Secreted</location>
    </subcellularLocation>
</comment>
<evidence type="ECO:0000256" key="1">
    <source>
        <dbReference type="ARBA" id="ARBA00004613"/>
    </source>
</evidence>
<sequence length="642" mass="66231">MSYRTIESLETRRLLSAVLATLDPSTNTLNVLGSEVADVIRISQTSGTLVVTEKVGAVSNVVYQGLASGIGRVSVDAKGGADTILAVRGNVVPVVPMTLHGGDGQDTLQGGNGGDALFGDGDNDVLYFSGGADTYNGGAGVDAANFGVSLNSLFVSADGVADDGLVGLSIKSNVMPDVEDLIGGRGPDTLKSSPSASRTTLNGLEGDDTLIGADGVDFLIGLTGNDTLKGNGANDFLYGGDGNDTLLGGEGDDQLYGGAANDTLDGNGGQNRLWGDGGVDQLTGITGEDLLDGGGGNDVLAVTFNLSSFVRNRGRSVAGAGAYANSSTGIDKLNLKLDVGRFITDGVRPIVEKIQTVTKPLQPLVDFYERQIPVIQIFDSSQTFGKVLDSKSLLDGKLNIFVKAIKLVNGLNFDSLTGALDLGAYNVTYSGVTRLGGDPFKNSFIADLVNKLEGAGLAFPIFQDSTNAAKMVLGQNIDLVTYTLPPIGATFAEFQIAKANFQIGPVPVTAAIYGMAGFSASGTVGFDLTGIRSGNLVDGFYVSSTTSASVWIGVSATAGIGFNYDVAKASVGVFGGIKGTLTMSINDPNHDGKVRLSEFNASKPFTFSAGIGYSFGLYADWKILWWGGHAEHTIASGTFALV</sequence>
<keyword evidence="4" id="KW-1185">Reference proteome</keyword>
<dbReference type="PROSITE" id="PS00330">
    <property type="entry name" value="HEMOLYSIN_CALCIUM"/>
    <property type="match status" value="3"/>
</dbReference>
<dbReference type="Pfam" id="PF00353">
    <property type="entry name" value="HemolysinCabind"/>
    <property type="match status" value="3"/>
</dbReference>
<evidence type="ECO:0000313" key="4">
    <source>
        <dbReference type="Proteomes" id="UP000593765"/>
    </source>
</evidence>
<dbReference type="InterPro" id="IPR001343">
    <property type="entry name" value="Hemolysn_Ca-bd"/>
</dbReference>
<reference evidence="3 4" key="1">
    <citation type="submission" date="2020-10" db="EMBL/GenBank/DDBJ databases">
        <title>Wide distribution of Phycisphaera-like planctomycetes from WD2101 soil group in peatlands and genome analysis of the first cultivated representative.</title>
        <authorList>
            <person name="Dedysh S.N."/>
            <person name="Beletsky A.V."/>
            <person name="Ivanova A."/>
            <person name="Kulichevskaya I.S."/>
            <person name="Suzina N.E."/>
            <person name="Philippov D.A."/>
            <person name="Rakitin A.L."/>
            <person name="Mardanov A.V."/>
            <person name="Ravin N.V."/>
        </authorList>
    </citation>
    <scope>NUCLEOTIDE SEQUENCE [LARGE SCALE GENOMIC DNA]</scope>
    <source>
        <strain evidence="3 4">M1803</strain>
    </source>
</reference>
<dbReference type="InterPro" id="IPR018511">
    <property type="entry name" value="Hemolysin-typ_Ca-bd_CS"/>
</dbReference>
<proteinExistence type="predicted"/>
<dbReference type="Proteomes" id="UP000593765">
    <property type="component" value="Chromosome"/>
</dbReference>
<organism evidence="3 4">
    <name type="scientific">Humisphaera borealis</name>
    <dbReference type="NCBI Taxonomy" id="2807512"/>
    <lineage>
        <taxon>Bacteria</taxon>
        <taxon>Pseudomonadati</taxon>
        <taxon>Planctomycetota</taxon>
        <taxon>Phycisphaerae</taxon>
        <taxon>Tepidisphaerales</taxon>
        <taxon>Tepidisphaeraceae</taxon>
        <taxon>Humisphaera</taxon>
    </lineage>
</organism>
<accession>A0A7M2WVE2</accession>
<dbReference type="PANTHER" id="PTHR38340:SF1">
    <property type="entry name" value="S-LAYER PROTEIN"/>
    <property type="match status" value="1"/>
</dbReference>
<dbReference type="GO" id="GO:0005509">
    <property type="term" value="F:calcium ion binding"/>
    <property type="evidence" value="ECO:0007669"/>
    <property type="project" value="InterPro"/>
</dbReference>
<name>A0A7M2WVE2_9BACT</name>
<dbReference type="Gene3D" id="2.150.10.10">
    <property type="entry name" value="Serralysin-like metalloprotease, C-terminal"/>
    <property type="match status" value="2"/>
</dbReference>
<dbReference type="SUPFAM" id="SSF51120">
    <property type="entry name" value="beta-Roll"/>
    <property type="match status" value="2"/>
</dbReference>
<dbReference type="PRINTS" id="PR00313">
    <property type="entry name" value="CABNDNGRPT"/>
</dbReference>
<gene>
    <name evidence="3" type="ORF">IPV69_24865</name>
</gene>
<keyword evidence="2" id="KW-0964">Secreted</keyword>
<dbReference type="InterPro" id="IPR011049">
    <property type="entry name" value="Serralysin-like_metalloprot_C"/>
</dbReference>
<dbReference type="InterPro" id="IPR050557">
    <property type="entry name" value="RTX_toxin/Mannuronan_C5-epim"/>
</dbReference>
<dbReference type="GO" id="GO:0005576">
    <property type="term" value="C:extracellular region"/>
    <property type="evidence" value="ECO:0007669"/>
    <property type="project" value="UniProtKB-SubCell"/>
</dbReference>
<dbReference type="AlphaFoldDB" id="A0A7M2WVE2"/>
<dbReference type="PANTHER" id="PTHR38340">
    <property type="entry name" value="S-LAYER PROTEIN"/>
    <property type="match status" value="1"/>
</dbReference>